<dbReference type="InterPro" id="IPR035986">
    <property type="entry name" value="PKD_dom_sf"/>
</dbReference>
<evidence type="ECO:0000259" key="9">
    <source>
        <dbReference type="PROSITE" id="PS50234"/>
    </source>
</evidence>
<sequence length="910" mass="94851">MLIRPPKGRTRRLGAFTASILTAVLAATLSIAPSGQPDASAAAAAAAPDSHVNVVVIGDSFSAGNGAGNYYGPTACYRSSSNWSERYVAWLQAQGLSADVTDRACSGGVTANYWSERDLGNRPEFARCHTATADEIVKTVITNGTTSICNTKLRPQRDSVTASTDLVLFTFGGNDVRFSNIVQECFIVGDRNPGDCRSRVNYANALMDDTGADGVRERLKKILVDLRRERLRPDAKVVLLGYPQLVGDVPFVLKYKNLFGTVTDTYDAASKVRLLGAKGAEVQAAAVAAAEAEVGADFVTHLPQALGLFDSHQPDPRAGHANPDSWFVEPFQTISTDTWYHPNPQGHQQYANILADGFGTAAGTPVATAQALDLIFVIDTTGSMGGTITAVKNRINAVVDRLAAGTSAYRLAVVSYRDQPGYTGDPEDYPSRLDQAFTSDAAAVKTAVGNLEAAGGGDYPESAYSGLDTAIKQPWRSGVKKQIIVFTDAPAHNPEPVSNLRAADIVAAALAVDPAVVNVVGNTDAALAEVAAGTGGKVVAAVDGEDVSAAIDDIVETSLAVPFATIGDSYNAAIGKPVRFTAAGSYDPAGGTLTYKWDVDSDGTTDATTTTPEFTHTYSAGYEGLVTVDVTSTSGKTATATAPILVDQDGDGVQDQVDNCPAAANPGQEDRDTDGTGDLCDTTSGIPTTDQEGVFVAETANSTPAAVADAFTTETGTALTVPAPGVLANDTDADTGDTLTANTATAPRNGTLTLASDGSFTYTPRKGYTGTDTFTYTVTDSAAATSAPATVTLTVAPQPTNQRIVFVAGGRDCLVVSGDVTVGKVTVTRARNTVQSITGTVTVKARPGRNVELVFNVVRDGRSYTATITAKDGRHVHTYRGKGTIYDNGKVTIGQFGSKRTGFGFVIKTR</sequence>
<feature type="signal peptide" evidence="7">
    <location>
        <begin position="1"/>
        <end position="26"/>
    </location>
</feature>
<dbReference type="Pfam" id="PF25106">
    <property type="entry name" value="VWA_4"/>
    <property type="match status" value="1"/>
</dbReference>
<accession>A0A6V8KSW0</accession>
<dbReference type="InterPro" id="IPR037460">
    <property type="entry name" value="SEST-like"/>
</dbReference>
<reference evidence="10 11" key="1">
    <citation type="submission" date="2020-03" db="EMBL/GenBank/DDBJ databases">
        <title>Whole genome shotgun sequence of Phytohabitans houttuyneae NBRC 108639.</title>
        <authorList>
            <person name="Komaki H."/>
            <person name="Tamura T."/>
        </authorList>
    </citation>
    <scope>NUCLEOTIDE SEQUENCE [LARGE SCALE GENOMIC DNA]</scope>
    <source>
        <strain evidence="10 11">NBRC 108639</strain>
    </source>
</reference>
<dbReference type="CDD" id="cd00198">
    <property type="entry name" value="vWFA"/>
    <property type="match status" value="1"/>
</dbReference>
<comment type="subcellular location">
    <subcellularLocation>
        <location evidence="1">Secreted</location>
    </subcellularLocation>
</comment>
<feature type="chain" id="PRO_5038722122" description="VWFA domain-containing protein" evidence="7">
    <location>
        <begin position="27"/>
        <end position="910"/>
    </location>
</feature>
<dbReference type="SMART" id="SM00327">
    <property type="entry name" value="VWA"/>
    <property type="match status" value="1"/>
</dbReference>
<feature type="compositionally biased region" description="Low complexity" evidence="6">
    <location>
        <begin position="676"/>
        <end position="685"/>
    </location>
</feature>
<feature type="domain" description="PKD" evidence="8">
    <location>
        <begin position="561"/>
        <end position="646"/>
    </location>
</feature>
<evidence type="ECO:0000256" key="1">
    <source>
        <dbReference type="ARBA" id="ARBA00004613"/>
    </source>
</evidence>
<dbReference type="SUPFAM" id="SSF53300">
    <property type="entry name" value="vWA-like"/>
    <property type="match status" value="1"/>
</dbReference>
<dbReference type="Pfam" id="PF17963">
    <property type="entry name" value="Big_9"/>
    <property type="match status" value="1"/>
</dbReference>
<dbReference type="Gene3D" id="2.60.40.2810">
    <property type="match status" value="1"/>
</dbReference>
<dbReference type="Pfam" id="PF02412">
    <property type="entry name" value="TSP_3"/>
    <property type="match status" value="1"/>
</dbReference>
<dbReference type="SUPFAM" id="SSF49299">
    <property type="entry name" value="PKD domain"/>
    <property type="match status" value="1"/>
</dbReference>
<dbReference type="AlphaFoldDB" id="A0A6V8KSW0"/>
<evidence type="ECO:0000313" key="10">
    <source>
        <dbReference type="EMBL" id="GFJ84926.1"/>
    </source>
</evidence>
<dbReference type="InterPro" id="IPR036465">
    <property type="entry name" value="vWFA_dom_sf"/>
</dbReference>
<gene>
    <name evidence="10" type="ORF">Phou_091060</name>
</gene>
<dbReference type="Proteomes" id="UP000482800">
    <property type="component" value="Unassembled WGS sequence"/>
</dbReference>
<dbReference type="InterPro" id="IPR056861">
    <property type="entry name" value="HMCN1-like_VWA"/>
</dbReference>
<protein>
    <recommendedName>
        <fullName evidence="12">VWFA domain-containing protein</fullName>
    </recommendedName>
</protein>
<dbReference type="PROSITE" id="PS50093">
    <property type="entry name" value="PKD"/>
    <property type="match status" value="1"/>
</dbReference>
<dbReference type="GO" id="GO:0019433">
    <property type="term" value="P:triglyceride catabolic process"/>
    <property type="evidence" value="ECO:0007669"/>
    <property type="project" value="TreeGrafter"/>
</dbReference>
<evidence type="ECO:0000256" key="6">
    <source>
        <dbReference type="SAM" id="MobiDB-lite"/>
    </source>
</evidence>
<dbReference type="Gene3D" id="3.40.50.410">
    <property type="entry name" value="von Willebrand factor, type A domain"/>
    <property type="match status" value="1"/>
</dbReference>
<evidence type="ECO:0000259" key="8">
    <source>
        <dbReference type="PROSITE" id="PS50093"/>
    </source>
</evidence>
<dbReference type="InterPro" id="IPR003367">
    <property type="entry name" value="Thrombospondin_3-like_rpt"/>
</dbReference>
<dbReference type="PROSITE" id="PS50234">
    <property type="entry name" value="VWFA"/>
    <property type="match status" value="1"/>
</dbReference>
<dbReference type="Gene3D" id="3.40.50.1110">
    <property type="entry name" value="SGNH hydrolase"/>
    <property type="match status" value="1"/>
</dbReference>
<dbReference type="SUPFAM" id="SSF52266">
    <property type="entry name" value="SGNH hydrolase"/>
    <property type="match status" value="1"/>
</dbReference>
<dbReference type="InterPro" id="IPR022409">
    <property type="entry name" value="PKD/Chitinase_dom"/>
</dbReference>
<keyword evidence="11" id="KW-1185">Reference proteome</keyword>
<evidence type="ECO:0000256" key="7">
    <source>
        <dbReference type="SAM" id="SignalP"/>
    </source>
</evidence>
<feature type="active site" description="Nucleophile" evidence="4">
    <location>
        <position position="60"/>
    </location>
</feature>
<reference evidence="10 11" key="2">
    <citation type="submission" date="2020-03" db="EMBL/GenBank/DDBJ databases">
        <authorList>
            <person name="Ichikawa N."/>
            <person name="Kimura A."/>
            <person name="Kitahashi Y."/>
            <person name="Uohara A."/>
        </authorList>
    </citation>
    <scope>NUCLEOTIDE SEQUENCE [LARGE SCALE GENOMIC DNA]</scope>
    <source>
        <strain evidence="10 11">NBRC 108639</strain>
    </source>
</reference>
<comment type="caution">
    <text evidence="10">The sequence shown here is derived from an EMBL/GenBank/DDBJ whole genome shotgun (WGS) entry which is preliminary data.</text>
</comment>
<dbReference type="GO" id="GO:0005509">
    <property type="term" value="F:calcium ion binding"/>
    <property type="evidence" value="ECO:0007669"/>
    <property type="project" value="InterPro"/>
</dbReference>
<evidence type="ECO:0000313" key="11">
    <source>
        <dbReference type="Proteomes" id="UP000482800"/>
    </source>
</evidence>
<organism evidence="10 11">
    <name type="scientific">Phytohabitans houttuyneae</name>
    <dbReference type="NCBI Taxonomy" id="1076126"/>
    <lineage>
        <taxon>Bacteria</taxon>
        <taxon>Bacillati</taxon>
        <taxon>Actinomycetota</taxon>
        <taxon>Actinomycetes</taxon>
        <taxon>Micromonosporales</taxon>
        <taxon>Micromonosporaceae</taxon>
    </lineage>
</organism>
<dbReference type="GO" id="GO:0005975">
    <property type="term" value="P:carbohydrate metabolic process"/>
    <property type="evidence" value="ECO:0007669"/>
    <property type="project" value="UniProtKB-ARBA"/>
</dbReference>
<dbReference type="InterPro" id="IPR036514">
    <property type="entry name" value="SGNH_hydro_sf"/>
</dbReference>
<dbReference type="InterPro" id="IPR013830">
    <property type="entry name" value="SGNH_hydro"/>
</dbReference>
<dbReference type="InterPro" id="IPR013783">
    <property type="entry name" value="Ig-like_fold"/>
</dbReference>
<dbReference type="Pfam" id="PF18911">
    <property type="entry name" value="PKD_4"/>
    <property type="match status" value="1"/>
</dbReference>
<evidence type="ECO:0008006" key="12">
    <source>
        <dbReference type="Google" id="ProtNLM"/>
    </source>
</evidence>
<dbReference type="SMART" id="SM00089">
    <property type="entry name" value="PKD"/>
    <property type="match status" value="1"/>
</dbReference>
<evidence type="ECO:0000256" key="5">
    <source>
        <dbReference type="PIRSR" id="PIRSR637460-2"/>
    </source>
</evidence>
<evidence type="ECO:0000256" key="3">
    <source>
        <dbReference type="ARBA" id="ARBA00022729"/>
    </source>
</evidence>
<dbReference type="PANTHER" id="PTHR37981">
    <property type="entry name" value="LIPASE 2"/>
    <property type="match status" value="1"/>
</dbReference>
<evidence type="ECO:0000256" key="2">
    <source>
        <dbReference type="ARBA" id="ARBA00022525"/>
    </source>
</evidence>
<dbReference type="EMBL" id="BLPF01000004">
    <property type="protein sequence ID" value="GFJ84926.1"/>
    <property type="molecule type" value="Genomic_DNA"/>
</dbReference>
<proteinExistence type="predicted"/>
<dbReference type="Pfam" id="PF13472">
    <property type="entry name" value="Lipase_GDSL_2"/>
    <property type="match status" value="1"/>
</dbReference>
<feature type="active site" evidence="4">
    <location>
        <position position="341"/>
    </location>
</feature>
<dbReference type="InterPro" id="IPR002035">
    <property type="entry name" value="VWF_A"/>
</dbReference>
<keyword evidence="2" id="KW-0964">Secreted</keyword>
<feature type="region of interest" description="Disordered" evidence="6">
    <location>
        <begin position="661"/>
        <end position="689"/>
    </location>
</feature>
<dbReference type="InterPro" id="IPR000601">
    <property type="entry name" value="PKD_dom"/>
</dbReference>
<dbReference type="RefSeq" id="WP_173069735.1">
    <property type="nucleotide sequence ID" value="NZ_BAABGO010000035.1"/>
</dbReference>
<feature type="domain" description="VWFA" evidence="9">
    <location>
        <begin position="373"/>
        <end position="559"/>
    </location>
</feature>
<name>A0A6V8KSW0_9ACTN</name>
<dbReference type="GO" id="GO:0007155">
    <property type="term" value="P:cell adhesion"/>
    <property type="evidence" value="ECO:0007669"/>
    <property type="project" value="InterPro"/>
</dbReference>
<feature type="disulfide bond" evidence="5">
    <location>
        <begin position="185"/>
        <end position="196"/>
    </location>
</feature>
<evidence type="ECO:0000256" key="4">
    <source>
        <dbReference type="PIRSR" id="PIRSR637460-1"/>
    </source>
</evidence>
<keyword evidence="5" id="KW-1015">Disulfide bond</keyword>
<dbReference type="Gene3D" id="2.60.40.10">
    <property type="entry name" value="Immunoglobulins"/>
    <property type="match status" value="1"/>
</dbReference>
<dbReference type="GO" id="GO:0004806">
    <property type="term" value="F:triacylglycerol lipase activity"/>
    <property type="evidence" value="ECO:0007669"/>
    <property type="project" value="TreeGrafter"/>
</dbReference>
<keyword evidence="3 7" id="KW-0732">Signal</keyword>
<dbReference type="PANTHER" id="PTHR37981:SF1">
    <property type="entry name" value="SGNH HYDROLASE-TYPE ESTERASE DOMAIN-CONTAINING PROTEIN"/>
    <property type="match status" value="1"/>
</dbReference>
<feature type="disulfide bond" evidence="5">
    <location>
        <begin position="76"/>
        <end position="105"/>
    </location>
</feature>